<evidence type="ECO:0000313" key="1">
    <source>
        <dbReference type="EMBL" id="MBO8471131.1"/>
    </source>
</evidence>
<evidence type="ECO:0000313" key="2">
    <source>
        <dbReference type="Proteomes" id="UP000823603"/>
    </source>
</evidence>
<reference evidence="1" key="2">
    <citation type="journal article" date="2021" name="PeerJ">
        <title>Extensive microbial diversity within the chicken gut microbiome revealed by metagenomics and culture.</title>
        <authorList>
            <person name="Gilroy R."/>
            <person name="Ravi A."/>
            <person name="Getino M."/>
            <person name="Pursley I."/>
            <person name="Horton D.L."/>
            <person name="Alikhan N.F."/>
            <person name="Baker D."/>
            <person name="Gharbi K."/>
            <person name="Hall N."/>
            <person name="Watson M."/>
            <person name="Adriaenssens E.M."/>
            <person name="Foster-Nyarko E."/>
            <person name="Jarju S."/>
            <person name="Secka A."/>
            <person name="Antonio M."/>
            <person name="Oren A."/>
            <person name="Chaudhuri R.R."/>
            <person name="La Ragione R."/>
            <person name="Hildebrand F."/>
            <person name="Pallen M.J."/>
        </authorList>
    </citation>
    <scope>NUCLEOTIDE SEQUENCE</scope>
    <source>
        <strain evidence="1">B2-22910</strain>
    </source>
</reference>
<protein>
    <submittedName>
        <fullName evidence="1">Uncharacterized protein</fullName>
    </submittedName>
</protein>
<dbReference type="SUPFAM" id="SSF52777">
    <property type="entry name" value="CoA-dependent acyltransferases"/>
    <property type="match status" value="1"/>
</dbReference>
<sequence>MKDVDPKGTSRAYAFGMWMDAPMPMVTFIKTLDVSRLVRMCRRNGLKFNMLMLWCVARTCENHDITDRMVIGTSALARYDIDGAHAARFLERLQKEISGLKV</sequence>
<dbReference type="InterPro" id="IPR023213">
    <property type="entry name" value="CAT-like_dom_sf"/>
</dbReference>
<dbReference type="Proteomes" id="UP000823603">
    <property type="component" value="Unassembled WGS sequence"/>
</dbReference>
<accession>A0A9D9IGB1</accession>
<reference evidence="1" key="1">
    <citation type="submission" date="2020-10" db="EMBL/GenBank/DDBJ databases">
        <authorList>
            <person name="Gilroy R."/>
        </authorList>
    </citation>
    <scope>NUCLEOTIDE SEQUENCE</scope>
    <source>
        <strain evidence="1">B2-22910</strain>
    </source>
</reference>
<dbReference type="Gene3D" id="3.30.559.10">
    <property type="entry name" value="Chloramphenicol acetyltransferase-like domain"/>
    <property type="match status" value="1"/>
</dbReference>
<name>A0A9D9IGB1_9BACT</name>
<gene>
    <name evidence="1" type="ORF">IAB82_04980</name>
</gene>
<dbReference type="AlphaFoldDB" id="A0A9D9IGB1"/>
<dbReference type="EMBL" id="JADIMB010000069">
    <property type="protein sequence ID" value="MBO8471131.1"/>
    <property type="molecule type" value="Genomic_DNA"/>
</dbReference>
<proteinExistence type="predicted"/>
<comment type="caution">
    <text evidence="1">The sequence shown here is derived from an EMBL/GenBank/DDBJ whole genome shotgun (WGS) entry which is preliminary data.</text>
</comment>
<organism evidence="1 2">
    <name type="scientific">Candidatus Cryptobacteroides faecavium</name>
    <dbReference type="NCBI Taxonomy" id="2840762"/>
    <lineage>
        <taxon>Bacteria</taxon>
        <taxon>Pseudomonadati</taxon>
        <taxon>Bacteroidota</taxon>
        <taxon>Bacteroidia</taxon>
        <taxon>Bacteroidales</taxon>
        <taxon>Candidatus Cryptobacteroides</taxon>
    </lineage>
</organism>